<keyword evidence="3" id="KW-1185">Reference proteome</keyword>
<gene>
    <name evidence="2" type="ORF">CCY01nite_32660</name>
</gene>
<dbReference type="InterPro" id="IPR043129">
    <property type="entry name" value="ATPase_NBD"/>
</dbReference>
<reference evidence="2 3" key="1">
    <citation type="submission" date="2019-07" db="EMBL/GenBank/DDBJ databases">
        <title>Whole genome shotgun sequence of Chitinophaga cymbidii NBRC 109752.</title>
        <authorList>
            <person name="Hosoyama A."/>
            <person name="Uohara A."/>
            <person name="Ohji S."/>
            <person name="Ichikawa N."/>
        </authorList>
    </citation>
    <scope>NUCLEOTIDE SEQUENCE [LARGE SCALE GENOMIC DNA]</scope>
    <source>
        <strain evidence="2 3">NBRC 109752</strain>
    </source>
</reference>
<organism evidence="2 3">
    <name type="scientific">Chitinophaga cymbidii</name>
    <dbReference type="NCBI Taxonomy" id="1096750"/>
    <lineage>
        <taxon>Bacteria</taxon>
        <taxon>Pseudomonadati</taxon>
        <taxon>Bacteroidota</taxon>
        <taxon>Chitinophagia</taxon>
        <taxon>Chitinophagales</taxon>
        <taxon>Chitinophagaceae</taxon>
        <taxon>Chitinophaga</taxon>
    </lineage>
</organism>
<sequence length="310" mass="33292">MFKHMNNNYVIGADIGGSHITAALVDLANGAVVDESKYKEPVNAGAGAEDILSRWTAAIEHVLSAANKEVAAIGIAMPGPFDYPGGISLIKGVAKYESLYGLNIRTALEASLQFEKGIYFENDASCFALGEAWAGEGAGCSRMVAVTLGTGLGGTFLRDNIIVHEGKGVPPEGYIYHLPYRSGIAEDYISSRWLLNEYQQRTGQRLSEVKSIGELAEKEDATALALFTELGHALGEVLSPWLRDFEAERLVIGGNIRKAHPYFLPALQASLRKNSIQTSVHISGRGENSALSGAAWLCKSILGHDNNNAR</sequence>
<dbReference type="Pfam" id="PF00480">
    <property type="entry name" value="ROK"/>
    <property type="match status" value="1"/>
</dbReference>
<dbReference type="SUPFAM" id="SSF53067">
    <property type="entry name" value="Actin-like ATPase domain"/>
    <property type="match status" value="1"/>
</dbReference>
<dbReference type="PANTHER" id="PTHR18964">
    <property type="entry name" value="ROK (REPRESSOR, ORF, KINASE) FAMILY"/>
    <property type="match status" value="1"/>
</dbReference>
<evidence type="ECO:0000256" key="1">
    <source>
        <dbReference type="ARBA" id="ARBA00006479"/>
    </source>
</evidence>
<protein>
    <recommendedName>
        <fullName evidence="4">Glucokinase</fullName>
    </recommendedName>
</protein>
<evidence type="ECO:0000313" key="3">
    <source>
        <dbReference type="Proteomes" id="UP000321436"/>
    </source>
</evidence>
<dbReference type="PANTHER" id="PTHR18964:SF149">
    <property type="entry name" value="BIFUNCTIONAL UDP-N-ACETYLGLUCOSAMINE 2-EPIMERASE_N-ACETYLMANNOSAMINE KINASE"/>
    <property type="match status" value="1"/>
</dbReference>
<proteinExistence type="inferred from homology"/>
<comment type="similarity">
    <text evidence="1">Belongs to the ROK (NagC/XylR) family.</text>
</comment>
<evidence type="ECO:0008006" key="4">
    <source>
        <dbReference type="Google" id="ProtNLM"/>
    </source>
</evidence>
<dbReference type="InterPro" id="IPR000600">
    <property type="entry name" value="ROK"/>
</dbReference>
<dbReference type="Proteomes" id="UP000321436">
    <property type="component" value="Unassembled WGS sequence"/>
</dbReference>
<accession>A0A512RMR3</accession>
<dbReference type="AlphaFoldDB" id="A0A512RMR3"/>
<evidence type="ECO:0000313" key="2">
    <source>
        <dbReference type="EMBL" id="GEP97006.1"/>
    </source>
</evidence>
<dbReference type="OrthoDB" id="9810372at2"/>
<dbReference type="Gene3D" id="3.30.420.40">
    <property type="match status" value="2"/>
</dbReference>
<comment type="caution">
    <text evidence="2">The sequence shown here is derived from an EMBL/GenBank/DDBJ whole genome shotgun (WGS) entry which is preliminary data.</text>
</comment>
<name>A0A512RMR3_9BACT</name>
<dbReference type="EMBL" id="BKAU01000004">
    <property type="protein sequence ID" value="GEP97006.1"/>
    <property type="molecule type" value="Genomic_DNA"/>
</dbReference>